<sequence length="193" mass="22251">MKFKYHKYREMMLAAIVASLRRVQPEIEKIPFPPNPLIKDRPISGIAVYLMPGDRFGLYFRSWEEMHEIKYSLGDWEHQFFFAEGEVPEIDVAQEYCASLLEHLDEDEEASQAVVNLAYIATAEALLDPVVTQELTSLSIEARGCFGGIAPEGVERMVFNEYGDVSGVFNYCEHVSLNRYLKSAMRRSSWWRL</sequence>
<keyword evidence="2" id="KW-1185">Reference proteome</keyword>
<reference evidence="1 2" key="1">
    <citation type="submission" date="2019-02" db="EMBL/GenBank/DDBJ databases">
        <title>Deep-cultivation of Planctomycetes and their phenomic and genomic characterization uncovers novel biology.</title>
        <authorList>
            <person name="Wiegand S."/>
            <person name="Jogler M."/>
            <person name="Boedeker C."/>
            <person name="Pinto D."/>
            <person name="Vollmers J."/>
            <person name="Rivas-Marin E."/>
            <person name="Kohn T."/>
            <person name="Peeters S.H."/>
            <person name="Heuer A."/>
            <person name="Rast P."/>
            <person name="Oberbeckmann S."/>
            <person name="Bunk B."/>
            <person name="Jeske O."/>
            <person name="Meyerdierks A."/>
            <person name="Storesund J.E."/>
            <person name="Kallscheuer N."/>
            <person name="Luecker S."/>
            <person name="Lage O.M."/>
            <person name="Pohl T."/>
            <person name="Merkel B.J."/>
            <person name="Hornburger P."/>
            <person name="Mueller R.-W."/>
            <person name="Bruemmer F."/>
            <person name="Labrenz M."/>
            <person name="Spormann A.M."/>
            <person name="Op Den Camp H."/>
            <person name="Overmann J."/>
            <person name="Amann R."/>
            <person name="Jetten M.S.M."/>
            <person name="Mascher T."/>
            <person name="Medema M.H."/>
            <person name="Devos D.P."/>
            <person name="Kaster A.-K."/>
            <person name="Ovreas L."/>
            <person name="Rohde M."/>
            <person name="Galperin M.Y."/>
            <person name="Jogler C."/>
        </authorList>
    </citation>
    <scope>NUCLEOTIDE SEQUENCE [LARGE SCALE GENOMIC DNA]</scope>
    <source>
        <strain evidence="1 2">Mal64</strain>
    </source>
</reference>
<evidence type="ECO:0000313" key="2">
    <source>
        <dbReference type="Proteomes" id="UP000315440"/>
    </source>
</evidence>
<evidence type="ECO:0000313" key="1">
    <source>
        <dbReference type="EMBL" id="TWT88727.1"/>
    </source>
</evidence>
<accession>A0A5C5ZPB9</accession>
<dbReference type="AlphaFoldDB" id="A0A5C5ZPB9"/>
<gene>
    <name evidence="1" type="ORF">Mal64_22150</name>
</gene>
<proteinExistence type="predicted"/>
<name>A0A5C5ZPB9_9BACT</name>
<dbReference type="RefSeq" id="WP_146400028.1">
    <property type="nucleotide sequence ID" value="NZ_SJPQ01000002.1"/>
</dbReference>
<dbReference type="EMBL" id="SJPQ01000002">
    <property type="protein sequence ID" value="TWT88727.1"/>
    <property type="molecule type" value="Genomic_DNA"/>
</dbReference>
<dbReference type="Proteomes" id="UP000315440">
    <property type="component" value="Unassembled WGS sequence"/>
</dbReference>
<organism evidence="1 2">
    <name type="scientific">Pseudobythopirellula maris</name>
    <dbReference type="NCBI Taxonomy" id="2527991"/>
    <lineage>
        <taxon>Bacteria</taxon>
        <taxon>Pseudomonadati</taxon>
        <taxon>Planctomycetota</taxon>
        <taxon>Planctomycetia</taxon>
        <taxon>Pirellulales</taxon>
        <taxon>Lacipirellulaceae</taxon>
        <taxon>Pseudobythopirellula</taxon>
    </lineage>
</organism>
<protein>
    <submittedName>
        <fullName evidence="1">Uncharacterized protein</fullName>
    </submittedName>
</protein>
<comment type="caution">
    <text evidence="1">The sequence shown here is derived from an EMBL/GenBank/DDBJ whole genome shotgun (WGS) entry which is preliminary data.</text>
</comment>